<organism evidence="1 2">
    <name type="scientific">Lysobacter gummosus</name>
    <dbReference type="NCBI Taxonomy" id="262324"/>
    <lineage>
        <taxon>Bacteria</taxon>
        <taxon>Pseudomonadati</taxon>
        <taxon>Pseudomonadota</taxon>
        <taxon>Gammaproteobacteria</taxon>
        <taxon>Lysobacterales</taxon>
        <taxon>Lysobacteraceae</taxon>
        <taxon>Lysobacter</taxon>
    </lineage>
</organism>
<sequence length="50" mass="5916">MAAMIRIAVARCVRGGARREDRRRIFWMRVTAVKRDADAAKRRYATLEFF</sequence>
<accession>A0ABY3XH19</accession>
<dbReference type="EMBL" id="CP093547">
    <property type="protein sequence ID" value="UNP30937.1"/>
    <property type="molecule type" value="Genomic_DNA"/>
</dbReference>
<reference evidence="1 2" key="1">
    <citation type="submission" date="2022-03" db="EMBL/GenBank/DDBJ databases">
        <title>Complete genome sequence of Lysobacter capsici VKM B-2533 and Lysobacter gummosus 10.1.1, promising sources of lytic agents.</title>
        <authorList>
            <person name="Tarlachkov S.V."/>
            <person name="Kudryakova I.V."/>
            <person name="Afoshin A.S."/>
            <person name="Leontyevskaya E.A."/>
            <person name="Leontyevskaya N.V."/>
        </authorList>
    </citation>
    <scope>NUCLEOTIDE SEQUENCE [LARGE SCALE GENOMIC DNA]</scope>
    <source>
        <strain evidence="1 2">10.1.1</strain>
    </source>
</reference>
<dbReference type="RefSeq" id="WP_187313144.1">
    <property type="nucleotide sequence ID" value="NZ_CP011131.1"/>
</dbReference>
<name>A0ABY3XH19_9GAMM</name>
<protein>
    <submittedName>
        <fullName evidence="1">Uncharacterized protein</fullName>
    </submittedName>
</protein>
<evidence type="ECO:0000313" key="1">
    <source>
        <dbReference type="EMBL" id="UNP30937.1"/>
    </source>
</evidence>
<keyword evidence="2" id="KW-1185">Reference proteome</keyword>
<evidence type="ECO:0000313" key="2">
    <source>
        <dbReference type="Proteomes" id="UP000829194"/>
    </source>
</evidence>
<proteinExistence type="predicted"/>
<gene>
    <name evidence="1" type="ORF">MOV92_06705</name>
</gene>
<dbReference type="Proteomes" id="UP000829194">
    <property type="component" value="Chromosome"/>
</dbReference>